<evidence type="ECO:0000313" key="3">
    <source>
        <dbReference type="Proteomes" id="UP000637513"/>
    </source>
</evidence>
<keyword evidence="3" id="KW-1185">Reference proteome</keyword>
<reference evidence="2 3" key="1">
    <citation type="submission" date="2020-08" db="EMBL/GenBank/DDBJ databases">
        <title>Genome public.</title>
        <authorList>
            <person name="Liu C."/>
            <person name="Sun Q."/>
        </authorList>
    </citation>
    <scope>NUCLEOTIDE SEQUENCE [LARGE SCALE GENOMIC DNA]</scope>
    <source>
        <strain evidence="2 3">BX3</strain>
    </source>
</reference>
<dbReference type="Gene3D" id="3.60.21.10">
    <property type="match status" value="1"/>
</dbReference>
<dbReference type="SUPFAM" id="SSF56300">
    <property type="entry name" value="Metallo-dependent phosphatases"/>
    <property type="match status" value="1"/>
</dbReference>
<dbReference type="RefSeq" id="WP_249304175.1">
    <property type="nucleotide sequence ID" value="NZ_JACRSW010000027.1"/>
</dbReference>
<evidence type="ECO:0000313" key="2">
    <source>
        <dbReference type="EMBL" id="MBC8557182.1"/>
    </source>
</evidence>
<name>A0ABR7MVA1_9FIRM</name>
<dbReference type="InterPro" id="IPR004843">
    <property type="entry name" value="Calcineurin-like_PHP"/>
</dbReference>
<dbReference type="EMBL" id="JACRSW010000027">
    <property type="protein sequence ID" value="MBC8557182.1"/>
    <property type="molecule type" value="Genomic_DNA"/>
</dbReference>
<dbReference type="Pfam" id="PF00149">
    <property type="entry name" value="Metallophos"/>
    <property type="match status" value="1"/>
</dbReference>
<feature type="domain" description="Calcineurin-like phosphoesterase" evidence="1">
    <location>
        <begin position="5"/>
        <end position="139"/>
    </location>
</feature>
<sequence length="195" mass="23308">MKYYIADCHFGHEKVRQLDQRPFETVEQMDTYMIEQWNRVVKKNRDEVYILGDFCIGKGDQTNEVLSMLRGKKYLITGNHDQRFLRDKQFDASLFQWIKSYAEIHDNNRKVVLSHYPIICYHGQYLGDISYMLYGHVHDTMDYKNVRRFVRESRQCVYGSEQKSLSCNLINCFAGFSDFAPCTLDQWIKMEEEYS</sequence>
<gene>
    <name evidence="2" type="ORF">H8700_05630</name>
</gene>
<dbReference type="Proteomes" id="UP000637513">
    <property type="component" value="Unassembled WGS sequence"/>
</dbReference>
<accession>A0ABR7MVA1</accession>
<comment type="caution">
    <text evidence="2">The sequence shown here is derived from an EMBL/GenBank/DDBJ whole genome shotgun (WGS) entry which is preliminary data.</text>
</comment>
<evidence type="ECO:0000259" key="1">
    <source>
        <dbReference type="Pfam" id="PF00149"/>
    </source>
</evidence>
<proteinExistence type="predicted"/>
<protein>
    <submittedName>
        <fullName evidence="2">Metallophosphoesterase</fullName>
    </submittedName>
</protein>
<dbReference type="InterPro" id="IPR029052">
    <property type="entry name" value="Metallo-depent_PP-like"/>
</dbReference>
<organism evidence="2 3">
    <name type="scientific">Jutongia hominis</name>
    <dbReference type="NCBI Taxonomy" id="2763664"/>
    <lineage>
        <taxon>Bacteria</taxon>
        <taxon>Bacillati</taxon>
        <taxon>Bacillota</taxon>
        <taxon>Clostridia</taxon>
        <taxon>Lachnospirales</taxon>
        <taxon>Lachnospiraceae</taxon>
        <taxon>Jutongia</taxon>
    </lineage>
</organism>